<organism evidence="3 4">
    <name type="scientific">Saxophila tyrrhenica</name>
    <dbReference type="NCBI Taxonomy" id="1690608"/>
    <lineage>
        <taxon>Eukaryota</taxon>
        <taxon>Fungi</taxon>
        <taxon>Dikarya</taxon>
        <taxon>Ascomycota</taxon>
        <taxon>Pezizomycotina</taxon>
        <taxon>Dothideomycetes</taxon>
        <taxon>Dothideomycetidae</taxon>
        <taxon>Mycosphaerellales</taxon>
        <taxon>Extremaceae</taxon>
        <taxon>Saxophila</taxon>
    </lineage>
</organism>
<feature type="region of interest" description="Disordered" evidence="1">
    <location>
        <begin position="118"/>
        <end position="173"/>
    </location>
</feature>
<dbReference type="Proteomes" id="UP001337655">
    <property type="component" value="Unassembled WGS sequence"/>
</dbReference>
<keyword evidence="2" id="KW-0812">Transmembrane</keyword>
<keyword evidence="2" id="KW-0472">Membrane</keyword>
<dbReference type="AlphaFoldDB" id="A0AAV9P7L0"/>
<keyword evidence="2" id="KW-1133">Transmembrane helix</keyword>
<dbReference type="GeneID" id="89927517"/>
<dbReference type="EMBL" id="JAVRRT010000009">
    <property type="protein sequence ID" value="KAK5168868.1"/>
    <property type="molecule type" value="Genomic_DNA"/>
</dbReference>
<feature type="compositionally biased region" description="Basic residues" evidence="1">
    <location>
        <begin position="207"/>
        <end position="218"/>
    </location>
</feature>
<evidence type="ECO:0000256" key="2">
    <source>
        <dbReference type="SAM" id="Phobius"/>
    </source>
</evidence>
<feature type="region of interest" description="Disordered" evidence="1">
    <location>
        <begin position="187"/>
        <end position="218"/>
    </location>
</feature>
<evidence type="ECO:0000313" key="4">
    <source>
        <dbReference type="Proteomes" id="UP001337655"/>
    </source>
</evidence>
<evidence type="ECO:0000256" key="1">
    <source>
        <dbReference type="SAM" id="MobiDB-lite"/>
    </source>
</evidence>
<accession>A0AAV9P7L0</accession>
<proteinExistence type="predicted"/>
<dbReference type="RefSeq" id="XP_064658334.1">
    <property type="nucleotide sequence ID" value="XM_064803419.1"/>
</dbReference>
<sequence>MPVLPHLSRRAADAIHAIASQDTRVLDSRQLLHHARDLFKRIPLPTLIQKRNNNSNVCRAGYIAGCYQFGGAAPGAVAGITLGAIAGFLLVLWLLWVLSNGTSFIRTSNLQEEEVVVRHRHSRSPGRSRRSHRSTYQAEMRHSSPRRERVVRQERIVRDVPQHSRPDSSRVRETIIVDEARPERRVDGDDIVEVIEEHSSVAGAPPPRRKNRRSSGYR</sequence>
<feature type="compositionally biased region" description="Basic and acidic residues" evidence="1">
    <location>
        <begin position="139"/>
        <end position="173"/>
    </location>
</feature>
<evidence type="ECO:0000313" key="3">
    <source>
        <dbReference type="EMBL" id="KAK5168868.1"/>
    </source>
</evidence>
<protein>
    <submittedName>
        <fullName evidence="3">Uncharacterized protein</fullName>
    </submittedName>
</protein>
<reference evidence="3 4" key="1">
    <citation type="submission" date="2023-08" db="EMBL/GenBank/DDBJ databases">
        <title>Black Yeasts Isolated from many extreme environments.</title>
        <authorList>
            <person name="Coleine C."/>
            <person name="Stajich J.E."/>
            <person name="Selbmann L."/>
        </authorList>
    </citation>
    <scope>NUCLEOTIDE SEQUENCE [LARGE SCALE GENOMIC DNA]</scope>
    <source>
        <strain evidence="3 4">CCFEE 5935</strain>
    </source>
</reference>
<gene>
    <name evidence="3" type="ORF">LTR77_006177</name>
</gene>
<name>A0AAV9P7L0_9PEZI</name>
<keyword evidence="4" id="KW-1185">Reference proteome</keyword>
<feature type="compositionally biased region" description="Basic residues" evidence="1">
    <location>
        <begin position="118"/>
        <end position="133"/>
    </location>
</feature>
<feature type="transmembrane region" description="Helical" evidence="2">
    <location>
        <begin position="77"/>
        <end position="98"/>
    </location>
</feature>
<comment type="caution">
    <text evidence="3">The sequence shown here is derived from an EMBL/GenBank/DDBJ whole genome shotgun (WGS) entry which is preliminary data.</text>
</comment>